<proteinExistence type="predicted"/>
<reference evidence="2" key="1">
    <citation type="journal article" date="2020" name="Stud. Mycol.">
        <title>101 Dothideomycetes genomes: a test case for predicting lifestyles and emergence of pathogens.</title>
        <authorList>
            <person name="Haridas S."/>
            <person name="Albert R."/>
            <person name="Binder M."/>
            <person name="Bloem J."/>
            <person name="Labutti K."/>
            <person name="Salamov A."/>
            <person name="Andreopoulos B."/>
            <person name="Baker S."/>
            <person name="Barry K."/>
            <person name="Bills G."/>
            <person name="Bluhm B."/>
            <person name="Cannon C."/>
            <person name="Castanera R."/>
            <person name="Culley D."/>
            <person name="Daum C."/>
            <person name="Ezra D."/>
            <person name="Gonzalez J."/>
            <person name="Henrissat B."/>
            <person name="Kuo A."/>
            <person name="Liang C."/>
            <person name="Lipzen A."/>
            <person name="Lutzoni F."/>
            <person name="Magnuson J."/>
            <person name="Mondo S."/>
            <person name="Nolan M."/>
            <person name="Ohm R."/>
            <person name="Pangilinan J."/>
            <person name="Park H.-J."/>
            <person name="Ramirez L."/>
            <person name="Alfaro M."/>
            <person name="Sun H."/>
            <person name="Tritt A."/>
            <person name="Yoshinaga Y."/>
            <person name="Zwiers L.-H."/>
            <person name="Turgeon B."/>
            <person name="Goodwin S."/>
            <person name="Spatafora J."/>
            <person name="Crous P."/>
            <person name="Grigoriev I."/>
        </authorList>
    </citation>
    <scope>NUCLEOTIDE SEQUENCE</scope>
    <source>
        <strain evidence="2">CBS 113818</strain>
    </source>
</reference>
<feature type="compositionally biased region" description="Polar residues" evidence="1">
    <location>
        <begin position="559"/>
        <end position="568"/>
    </location>
</feature>
<dbReference type="Proteomes" id="UP000799424">
    <property type="component" value="Unassembled WGS sequence"/>
</dbReference>
<evidence type="ECO:0000313" key="2">
    <source>
        <dbReference type="EMBL" id="KAF2830590.1"/>
    </source>
</evidence>
<accession>A0A6A7ABA5</accession>
<gene>
    <name evidence="2" type="ORF">CC86DRAFT_283667</name>
</gene>
<dbReference type="EMBL" id="MU006219">
    <property type="protein sequence ID" value="KAF2830590.1"/>
    <property type="molecule type" value="Genomic_DNA"/>
</dbReference>
<name>A0A6A7ABA5_9PLEO</name>
<feature type="compositionally biased region" description="Polar residues" evidence="1">
    <location>
        <begin position="455"/>
        <end position="466"/>
    </location>
</feature>
<dbReference type="AlphaFoldDB" id="A0A6A7ABA5"/>
<keyword evidence="3" id="KW-1185">Reference proteome</keyword>
<feature type="compositionally biased region" description="Low complexity" evidence="1">
    <location>
        <begin position="1"/>
        <end position="18"/>
    </location>
</feature>
<feature type="compositionally biased region" description="Low complexity" evidence="1">
    <location>
        <begin position="506"/>
        <end position="519"/>
    </location>
</feature>
<evidence type="ECO:0000256" key="1">
    <source>
        <dbReference type="SAM" id="MobiDB-lite"/>
    </source>
</evidence>
<feature type="region of interest" description="Disordered" evidence="1">
    <location>
        <begin position="1"/>
        <end position="121"/>
    </location>
</feature>
<feature type="region of interest" description="Disordered" evidence="1">
    <location>
        <begin position="377"/>
        <end position="466"/>
    </location>
</feature>
<organism evidence="2 3">
    <name type="scientific">Ophiobolus disseminans</name>
    <dbReference type="NCBI Taxonomy" id="1469910"/>
    <lineage>
        <taxon>Eukaryota</taxon>
        <taxon>Fungi</taxon>
        <taxon>Dikarya</taxon>
        <taxon>Ascomycota</taxon>
        <taxon>Pezizomycotina</taxon>
        <taxon>Dothideomycetes</taxon>
        <taxon>Pleosporomycetidae</taxon>
        <taxon>Pleosporales</taxon>
        <taxon>Pleosporineae</taxon>
        <taxon>Phaeosphaeriaceae</taxon>
        <taxon>Ophiobolus</taxon>
    </lineage>
</organism>
<dbReference type="OrthoDB" id="10251744at2759"/>
<protein>
    <submittedName>
        <fullName evidence="2">Uncharacterized protein</fullName>
    </submittedName>
</protein>
<sequence>MSSSPSSSRGSARSTSQRPSTPDQTRPAVKRTNSASVAPKSEYLRNALQARRAQNTPTPSPLDMRLPPPASKPYEVKPKSTSPDLFAEFALSEEQTAPVSPIRRRGPGDIGPPRSKTSRELTKEIETLKDNLMTSNMRVELLKKNNSDLQHCVTELKEQVEELQPLEEENNELRVDNNHYKLKMQDMEDEVAQLKDENDDLRKSNEEMLAINVECSLHWENQELAVQEAADTIIALETEKAALAVEVHKLKERVSALEDNGSSIASTLVDGSQRCPSIVYSIDEARPSTSHFDSDYYSQPDSPQIKNSRESIISITPSERSKKFLDLTQEHRRSARDLAKRMSAASLKALRLGSPSPAPAVPQVPVMYQQQIPRIVEQVATDRRSSRTPKRYRDRAFPQQPLLDALEMSPNTTGAAGAVSPRSPTHQSDGLRGAEDTAQMGSEEWASMPPPPVPTRSSLVSVSDLTSEVDASDKDRWWRSIDRLNQPATSQQPIIQFNAARPIDAQPQQPQLPLSPTLTRSKSHAQTLPDTPGRPARQDASGIFAEWPRSVTRSDARATRTQPGTPATTPYAERDVLFNGSEDADTFLRKLKGARR</sequence>
<evidence type="ECO:0000313" key="3">
    <source>
        <dbReference type="Proteomes" id="UP000799424"/>
    </source>
</evidence>
<feature type="region of interest" description="Disordered" evidence="1">
    <location>
        <begin position="504"/>
        <end position="574"/>
    </location>
</feature>